<feature type="repeat" description="WD" evidence="2">
    <location>
        <begin position="439"/>
        <end position="471"/>
    </location>
</feature>
<feature type="compositionally biased region" description="Gly residues" evidence="4">
    <location>
        <begin position="558"/>
        <end position="582"/>
    </location>
</feature>
<comment type="caution">
    <text evidence="5">The sequence shown here is derived from an EMBL/GenBank/DDBJ whole genome shotgun (WGS) entry which is preliminary data.</text>
</comment>
<dbReference type="EMBL" id="JAPDMQ010000219">
    <property type="protein sequence ID" value="KAK0530276.1"/>
    <property type="molecule type" value="Genomic_DNA"/>
</dbReference>
<feature type="region of interest" description="Disordered" evidence="4">
    <location>
        <begin position="1"/>
        <end position="93"/>
    </location>
</feature>
<dbReference type="InterPro" id="IPR036322">
    <property type="entry name" value="WD40_repeat_dom_sf"/>
</dbReference>
<dbReference type="InterPro" id="IPR045245">
    <property type="entry name" value="Pfs2-like"/>
</dbReference>
<feature type="repeat" description="WD" evidence="2">
    <location>
        <begin position="308"/>
        <end position="349"/>
    </location>
</feature>
<dbReference type="GO" id="GO:0005847">
    <property type="term" value="C:mRNA cleavage and polyadenylation specificity factor complex"/>
    <property type="evidence" value="ECO:0007669"/>
    <property type="project" value="TreeGrafter"/>
</dbReference>
<dbReference type="GO" id="GO:0031124">
    <property type="term" value="P:mRNA 3'-end processing"/>
    <property type="evidence" value="ECO:0007669"/>
    <property type="project" value="UniProtKB-UniRule"/>
</dbReference>
<name>A0AAN6GD41_9BASI</name>
<proteinExistence type="predicted"/>
<feature type="compositionally biased region" description="Gly residues" evidence="4">
    <location>
        <begin position="602"/>
        <end position="614"/>
    </location>
</feature>
<dbReference type="SMART" id="SM00320">
    <property type="entry name" value="WD40"/>
    <property type="match status" value="7"/>
</dbReference>
<dbReference type="PROSITE" id="PS50082">
    <property type="entry name" value="WD_REPEATS_2"/>
    <property type="match status" value="6"/>
</dbReference>
<dbReference type="PANTHER" id="PTHR22836">
    <property type="entry name" value="WD40 REPEAT PROTEIN"/>
    <property type="match status" value="1"/>
</dbReference>
<evidence type="ECO:0000313" key="5">
    <source>
        <dbReference type="EMBL" id="KAK0530276.1"/>
    </source>
</evidence>
<feature type="compositionally biased region" description="Low complexity" evidence="4">
    <location>
        <begin position="1"/>
        <end position="28"/>
    </location>
</feature>
<dbReference type="InterPro" id="IPR015943">
    <property type="entry name" value="WD40/YVTN_repeat-like_dom_sf"/>
</dbReference>
<comment type="function">
    <text evidence="3">Required for 3'-end cleavage and polyadenylation of pre-mRNAs.</text>
</comment>
<feature type="region of interest" description="Disordered" evidence="4">
    <location>
        <begin position="524"/>
        <end position="614"/>
    </location>
</feature>
<reference evidence="5" key="1">
    <citation type="journal article" date="2023" name="PhytoFront">
        <title>Draft Genome Resources of Seven Strains of Tilletia horrida, Causal Agent of Kernel Smut of Rice.</title>
        <authorList>
            <person name="Khanal S."/>
            <person name="Antony Babu S."/>
            <person name="Zhou X.G."/>
        </authorList>
    </citation>
    <scope>NUCLEOTIDE SEQUENCE</scope>
    <source>
        <strain evidence="5">TX3</strain>
    </source>
</reference>
<dbReference type="Pfam" id="PF00400">
    <property type="entry name" value="WD40"/>
    <property type="match status" value="6"/>
</dbReference>
<dbReference type="CDD" id="cd00200">
    <property type="entry name" value="WD40"/>
    <property type="match status" value="1"/>
</dbReference>
<keyword evidence="3" id="KW-0507">mRNA processing</keyword>
<feature type="repeat" description="WD" evidence="2">
    <location>
        <begin position="266"/>
        <end position="307"/>
    </location>
</feature>
<dbReference type="Proteomes" id="UP001176521">
    <property type="component" value="Unassembled WGS sequence"/>
</dbReference>
<feature type="compositionally biased region" description="Basic and acidic residues" evidence="4">
    <location>
        <begin position="43"/>
        <end position="56"/>
    </location>
</feature>
<organism evidence="5 6">
    <name type="scientific">Tilletia horrida</name>
    <dbReference type="NCBI Taxonomy" id="155126"/>
    <lineage>
        <taxon>Eukaryota</taxon>
        <taxon>Fungi</taxon>
        <taxon>Dikarya</taxon>
        <taxon>Basidiomycota</taxon>
        <taxon>Ustilaginomycotina</taxon>
        <taxon>Exobasidiomycetes</taxon>
        <taxon>Tilletiales</taxon>
        <taxon>Tilletiaceae</taxon>
        <taxon>Tilletia</taxon>
    </lineage>
</organism>
<feature type="compositionally biased region" description="Low complexity" evidence="4">
    <location>
        <begin position="583"/>
        <end position="601"/>
    </location>
</feature>
<evidence type="ECO:0000256" key="3">
    <source>
        <dbReference type="RuleBase" id="RU369034"/>
    </source>
</evidence>
<accession>A0AAN6GD41</accession>
<evidence type="ECO:0000256" key="4">
    <source>
        <dbReference type="SAM" id="MobiDB-lite"/>
    </source>
</evidence>
<evidence type="ECO:0000256" key="1">
    <source>
        <dbReference type="ARBA" id="ARBA00026154"/>
    </source>
</evidence>
<keyword evidence="6" id="KW-1185">Reference proteome</keyword>
<dbReference type="InterPro" id="IPR001680">
    <property type="entry name" value="WD40_rpt"/>
</dbReference>
<dbReference type="SUPFAM" id="SSF50978">
    <property type="entry name" value="WD40 repeat-like"/>
    <property type="match status" value="1"/>
</dbReference>
<feature type="repeat" description="WD" evidence="2">
    <location>
        <begin position="225"/>
        <end position="257"/>
    </location>
</feature>
<keyword evidence="2" id="KW-0853">WD repeat</keyword>
<feature type="repeat" description="WD" evidence="2">
    <location>
        <begin position="350"/>
        <end position="391"/>
    </location>
</feature>
<protein>
    <recommendedName>
        <fullName evidence="1 3">Polyadenylation factor subunit 2</fullName>
    </recommendedName>
</protein>
<dbReference type="PROSITE" id="PS50294">
    <property type="entry name" value="WD_REPEATS_REGION"/>
    <property type="match status" value="5"/>
</dbReference>
<dbReference type="PANTHER" id="PTHR22836:SF0">
    <property type="entry name" value="PRE-MRNA 3' END PROCESSING PROTEIN WDR33"/>
    <property type="match status" value="1"/>
</dbReference>
<gene>
    <name evidence="5" type="primary">PFS2</name>
    <name evidence="5" type="ORF">OC842_003985</name>
</gene>
<dbReference type="Gene3D" id="2.130.10.10">
    <property type="entry name" value="YVTN repeat-like/Quinoprotein amine dehydrogenase"/>
    <property type="match status" value="3"/>
</dbReference>
<evidence type="ECO:0000256" key="2">
    <source>
        <dbReference type="PROSITE-ProRule" id="PRU00221"/>
    </source>
</evidence>
<feature type="repeat" description="WD" evidence="2">
    <location>
        <begin position="392"/>
        <end position="434"/>
    </location>
</feature>
<evidence type="ECO:0000313" key="6">
    <source>
        <dbReference type="Proteomes" id="UP001176521"/>
    </source>
</evidence>
<sequence length="614" mass="65985">MAPAAVDVSASALEVVSSSNLAASGSSLKMKTAELANRSGPSRAKDVTDSNGHAEGEHEEEQDAVGTLQPPPRKRARWEPRRFLEPPTPPPPYNRGVEQEAAFHQAAFEAGLEPRRMRKFSQRRTVDYFGSMALWDLRRTTATNPRMTHYLKPSPHYCSDLLPPAAYTDPSSNITTICAQTAVNKIKCAVNVARWMPDGRRVLTGSSSGEFTLWNGFTFNFETILQAHDSPIRSMQWSHSGVWLISSDQNGQIKYYQQNMNNVQAFEGHRESVRALSFSPDDGRFCSVSDDQTVKVWVFDQAREERVMTGHGWDVICCDWHPTKGLIVTGSKDNLVKFWDPRSGSDIGTYHGHKNSVQACRWSPDGNYVATASRDQMVKIYDLRALSDIYTMKGHKKDVCSVAWHPVQHDLLVSGGFDGSLHFWSTSSNTPETALHVNENAHDAGIWTMSWNPIGHILVTGSADFSTKFWSRARPGGGDGKANEEREEGGLAMGGIAANSKRVGEWGGAEDFIPGFTSNLSNTAPLAGGGGGPDMSSFTLPGLGAGNRPPGPPPPMVGMGGHGGYGGGPGVGAGLMGGGGGPSMSASGANRAPPPGGLRRWGAGGGGGGQPPRW</sequence>
<dbReference type="AlphaFoldDB" id="A0AAN6GD41"/>
<comment type="subcellular location">
    <subcellularLocation>
        <location evidence="3">Nucleus</location>
    </subcellularLocation>
</comment>
<keyword evidence="3" id="KW-0539">Nucleus</keyword>